<protein>
    <recommendedName>
        <fullName evidence="4">Secreted protein</fullName>
    </recommendedName>
</protein>
<dbReference type="EMBL" id="JADCUA010000004">
    <property type="protein sequence ID" value="KAH9840653.1"/>
    <property type="molecule type" value="Genomic_DNA"/>
</dbReference>
<dbReference type="GeneID" id="72003501"/>
<feature type="transmembrane region" description="Helical" evidence="1">
    <location>
        <begin position="67"/>
        <end position="88"/>
    </location>
</feature>
<name>A0ABQ8KPW2_9APHY</name>
<sequence length="94" mass="10858">MRTISKIFSVICLATIESVQRIFALILSIICLGSPRPFPFASVHTTFSSYVCFLSVVHSIHLHSRPYYLYFICYLVWHLDTLIPNNLIPTYHPL</sequence>
<dbReference type="Proteomes" id="UP000814176">
    <property type="component" value="Unassembled WGS sequence"/>
</dbReference>
<comment type="caution">
    <text evidence="2">The sequence shown here is derived from an EMBL/GenBank/DDBJ whole genome shotgun (WGS) entry which is preliminary data.</text>
</comment>
<organism evidence="2 3">
    <name type="scientific">Rhodofomes roseus</name>
    <dbReference type="NCBI Taxonomy" id="34475"/>
    <lineage>
        <taxon>Eukaryota</taxon>
        <taxon>Fungi</taxon>
        <taxon>Dikarya</taxon>
        <taxon>Basidiomycota</taxon>
        <taxon>Agaricomycotina</taxon>
        <taxon>Agaricomycetes</taxon>
        <taxon>Polyporales</taxon>
        <taxon>Rhodofomes</taxon>
    </lineage>
</organism>
<evidence type="ECO:0008006" key="4">
    <source>
        <dbReference type="Google" id="ProtNLM"/>
    </source>
</evidence>
<keyword evidence="1" id="KW-0812">Transmembrane</keyword>
<reference evidence="2 3" key="1">
    <citation type="journal article" date="2021" name="Environ. Microbiol.">
        <title>Gene family expansions and transcriptome signatures uncover fungal adaptations to wood decay.</title>
        <authorList>
            <person name="Hage H."/>
            <person name="Miyauchi S."/>
            <person name="Viragh M."/>
            <person name="Drula E."/>
            <person name="Min B."/>
            <person name="Chaduli D."/>
            <person name="Navarro D."/>
            <person name="Favel A."/>
            <person name="Norest M."/>
            <person name="Lesage-Meessen L."/>
            <person name="Balint B."/>
            <person name="Merenyi Z."/>
            <person name="de Eugenio L."/>
            <person name="Morin E."/>
            <person name="Martinez A.T."/>
            <person name="Baldrian P."/>
            <person name="Stursova M."/>
            <person name="Martinez M.J."/>
            <person name="Novotny C."/>
            <person name="Magnuson J.K."/>
            <person name="Spatafora J.W."/>
            <person name="Maurice S."/>
            <person name="Pangilinan J."/>
            <person name="Andreopoulos W."/>
            <person name="LaButti K."/>
            <person name="Hundley H."/>
            <person name="Na H."/>
            <person name="Kuo A."/>
            <person name="Barry K."/>
            <person name="Lipzen A."/>
            <person name="Henrissat B."/>
            <person name="Riley R."/>
            <person name="Ahrendt S."/>
            <person name="Nagy L.G."/>
            <person name="Grigoriev I.V."/>
            <person name="Martin F."/>
            <person name="Rosso M.N."/>
        </authorList>
    </citation>
    <scope>NUCLEOTIDE SEQUENCE [LARGE SCALE GENOMIC DNA]</scope>
    <source>
        <strain evidence="2 3">CIRM-BRFM 1785</strain>
    </source>
</reference>
<keyword evidence="1" id="KW-1133">Transmembrane helix</keyword>
<accession>A0ABQ8KPW2</accession>
<gene>
    <name evidence="2" type="ORF">C8Q71DRAFT_740605</name>
</gene>
<feature type="transmembrane region" description="Helical" evidence="1">
    <location>
        <begin position="40"/>
        <end position="60"/>
    </location>
</feature>
<evidence type="ECO:0000256" key="1">
    <source>
        <dbReference type="SAM" id="Phobius"/>
    </source>
</evidence>
<keyword evidence="3" id="KW-1185">Reference proteome</keyword>
<keyword evidence="1" id="KW-0472">Membrane</keyword>
<proteinExistence type="predicted"/>
<evidence type="ECO:0000313" key="3">
    <source>
        <dbReference type="Proteomes" id="UP000814176"/>
    </source>
</evidence>
<dbReference type="RefSeq" id="XP_047782119.1">
    <property type="nucleotide sequence ID" value="XM_047922769.1"/>
</dbReference>
<evidence type="ECO:0000313" key="2">
    <source>
        <dbReference type="EMBL" id="KAH9840653.1"/>
    </source>
</evidence>